<comment type="caution">
    <text evidence="2">The sequence shown here is derived from an EMBL/GenBank/DDBJ whole genome shotgun (WGS) entry which is preliminary data.</text>
</comment>
<dbReference type="RefSeq" id="WP_028155956.1">
    <property type="nucleotide sequence ID" value="NZ_CP081350.1"/>
</dbReference>
<name>A0A0A3XPG6_BRAJP</name>
<organism evidence="2 3">
    <name type="scientific">Bradyrhizobium japonicum</name>
    <dbReference type="NCBI Taxonomy" id="375"/>
    <lineage>
        <taxon>Bacteria</taxon>
        <taxon>Pseudomonadati</taxon>
        <taxon>Pseudomonadota</taxon>
        <taxon>Alphaproteobacteria</taxon>
        <taxon>Hyphomicrobiales</taxon>
        <taxon>Nitrobacteraceae</taxon>
        <taxon>Bradyrhizobium</taxon>
    </lineage>
</organism>
<dbReference type="EMBL" id="JRPN01000028">
    <property type="protein sequence ID" value="KGT75006.1"/>
    <property type="molecule type" value="Genomic_DNA"/>
</dbReference>
<dbReference type="Proteomes" id="UP000030377">
    <property type="component" value="Unassembled WGS sequence"/>
</dbReference>
<gene>
    <name evidence="2" type="ORF">MA20_37340</name>
</gene>
<accession>A0A0A3XPG6</accession>
<dbReference type="AlphaFoldDB" id="A0A0A3XPG6"/>
<evidence type="ECO:0000256" key="1">
    <source>
        <dbReference type="SAM" id="SignalP"/>
    </source>
</evidence>
<evidence type="ECO:0000313" key="3">
    <source>
        <dbReference type="Proteomes" id="UP000030377"/>
    </source>
</evidence>
<reference evidence="2 3" key="1">
    <citation type="submission" date="2014-09" db="EMBL/GenBank/DDBJ databases">
        <title>Draft genome of Bradyrhizobium japonicum Is-34.</title>
        <authorList>
            <person name="Tsurumaru H."/>
            <person name="Yamakawa T."/>
            <person name="Hashimoto S."/>
            <person name="Okizaki K."/>
            <person name="Kanesaki Y."/>
            <person name="Yoshikawa H."/>
            <person name="Yajima S."/>
        </authorList>
    </citation>
    <scope>NUCLEOTIDE SEQUENCE [LARGE SCALE GENOMIC DNA]</scope>
    <source>
        <strain evidence="2 3">Is-34</strain>
    </source>
</reference>
<protein>
    <submittedName>
        <fullName evidence="2">Uncharacterized protein</fullName>
    </submittedName>
</protein>
<feature type="chain" id="PRO_5002004882" evidence="1">
    <location>
        <begin position="24"/>
        <end position="91"/>
    </location>
</feature>
<evidence type="ECO:0000313" key="2">
    <source>
        <dbReference type="EMBL" id="KGT75006.1"/>
    </source>
</evidence>
<keyword evidence="1" id="KW-0732">Signal</keyword>
<feature type="signal peptide" evidence="1">
    <location>
        <begin position="1"/>
        <end position="23"/>
    </location>
</feature>
<proteinExistence type="predicted"/>
<sequence length="91" mass="9987">MHRASASLLLACIFILFAAQVQAQQIPAETVQGMLAAQIRTQGFTCEKALGAKKNTKESRPDRDVWVLKCSNATYKITRVPDMAAKVEPLP</sequence>